<dbReference type="PANTHER" id="PTHR45033">
    <property type="match status" value="1"/>
</dbReference>
<feature type="domain" description="Enoyl reductase (ER)" evidence="1">
    <location>
        <begin position="9"/>
        <end position="329"/>
    </location>
</feature>
<dbReference type="GO" id="GO:0004022">
    <property type="term" value="F:alcohol dehydrogenase (NAD+) activity"/>
    <property type="evidence" value="ECO:0007669"/>
    <property type="project" value="UniProtKB-EC"/>
</dbReference>
<dbReference type="RefSeq" id="WP_146432378.1">
    <property type="nucleotide sequence ID" value="NZ_SJPF01000003.1"/>
</dbReference>
<dbReference type="SUPFAM" id="SSF50129">
    <property type="entry name" value="GroES-like"/>
    <property type="match status" value="1"/>
</dbReference>
<dbReference type="EC" id="1.1.1.1" evidence="2"/>
<evidence type="ECO:0000313" key="2">
    <source>
        <dbReference type="EMBL" id="TWT32956.1"/>
    </source>
</evidence>
<keyword evidence="3" id="KW-1185">Reference proteome</keyword>
<evidence type="ECO:0000259" key="1">
    <source>
        <dbReference type="SMART" id="SM00829"/>
    </source>
</evidence>
<dbReference type="Gene3D" id="3.40.50.720">
    <property type="entry name" value="NAD(P)-binding Rossmann-like Domain"/>
    <property type="match status" value="1"/>
</dbReference>
<dbReference type="SUPFAM" id="SSF51735">
    <property type="entry name" value="NAD(P)-binding Rossmann-fold domains"/>
    <property type="match status" value="1"/>
</dbReference>
<dbReference type="InterPro" id="IPR013149">
    <property type="entry name" value="ADH-like_C"/>
</dbReference>
<dbReference type="InterPro" id="IPR013154">
    <property type="entry name" value="ADH-like_N"/>
</dbReference>
<dbReference type="Pfam" id="PF08240">
    <property type="entry name" value="ADH_N"/>
    <property type="match status" value="1"/>
</dbReference>
<organism evidence="2 3">
    <name type="scientific">Blastopirellula retiformator</name>
    <dbReference type="NCBI Taxonomy" id="2527970"/>
    <lineage>
        <taxon>Bacteria</taxon>
        <taxon>Pseudomonadati</taxon>
        <taxon>Planctomycetota</taxon>
        <taxon>Planctomycetia</taxon>
        <taxon>Pirellulales</taxon>
        <taxon>Pirellulaceae</taxon>
        <taxon>Blastopirellula</taxon>
    </lineage>
</organism>
<dbReference type="Proteomes" id="UP000318878">
    <property type="component" value="Unassembled WGS sequence"/>
</dbReference>
<dbReference type="InterPro" id="IPR036291">
    <property type="entry name" value="NAD(P)-bd_dom_sf"/>
</dbReference>
<dbReference type="OrthoDB" id="9787435at2"/>
<dbReference type="InterPro" id="IPR052711">
    <property type="entry name" value="Zinc_ADH-like"/>
</dbReference>
<accession>A0A5C5V2W7</accession>
<comment type="caution">
    <text evidence="2">The sequence shown here is derived from an EMBL/GenBank/DDBJ whole genome shotgun (WGS) entry which is preliminary data.</text>
</comment>
<protein>
    <submittedName>
        <fullName evidence="2">Alcohol dehydrogenase</fullName>
        <ecNumber evidence="2">1.1.1.1</ecNumber>
    </submittedName>
</protein>
<proteinExistence type="predicted"/>
<name>A0A5C5V2W7_9BACT</name>
<sequence>MKAAVLTQADAPLSLEERADLEPSGDSVVVQLQAAALNRRDFWIMQGMYPGIEFPTILGSDGCGVVSKAGSPAGEKWLNQEVIINPGWNWGNNPRAQSSAFKILGMPIDGTFATEIVVPVEYLHKKPSHLSMVEAAALPLAGLTAYRALFTQGKLQSGEKVLVSGIGGGVATFALQFAVAAGAEVIVTSSSQEKIDAALGYGAKFGYDYNATDWVGEANNQFGPVDLIIDSAGGSGYGALLDLAAPGGRIVNYGSTAGPPPKLDLFKVFWKQLHLIGSTMGTPDDFAAMLDLVDQHQIKPVVDETLPLSAINDAIEKMRHSTQFGKITIGCQG</sequence>
<dbReference type="PANTHER" id="PTHR45033:SF3">
    <property type="entry name" value="DEHYDROGENASE, PUTATIVE (AFU_ORTHOLOGUE AFUA_2G13270)-RELATED"/>
    <property type="match status" value="1"/>
</dbReference>
<reference evidence="2 3" key="1">
    <citation type="submission" date="2019-02" db="EMBL/GenBank/DDBJ databases">
        <title>Deep-cultivation of Planctomycetes and their phenomic and genomic characterization uncovers novel biology.</title>
        <authorList>
            <person name="Wiegand S."/>
            <person name="Jogler M."/>
            <person name="Boedeker C."/>
            <person name="Pinto D."/>
            <person name="Vollmers J."/>
            <person name="Rivas-Marin E."/>
            <person name="Kohn T."/>
            <person name="Peeters S.H."/>
            <person name="Heuer A."/>
            <person name="Rast P."/>
            <person name="Oberbeckmann S."/>
            <person name="Bunk B."/>
            <person name="Jeske O."/>
            <person name="Meyerdierks A."/>
            <person name="Storesund J.E."/>
            <person name="Kallscheuer N."/>
            <person name="Luecker S."/>
            <person name="Lage O.M."/>
            <person name="Pohl T."/>
            <person name="Merkel B.J."/>
            <person name="Hornburger P."/>
            <person name="Mueller R.-W."/>
            <person name="Bruemmer F."/>
            <person name="Labrenz M."/>
            <person name="Spormann A.M."/>
            <person name="Op Den Camp H."/>
            <person name="Overmann J."/>
            <person name="Amann R."/>
            <person name="Jetten M.S.M."/>
            <person name="Mascher T."/>
            <person name="Medema M.H."/>
            <person name="Devos D.P."/>
            <person name="Kaster A.-K."/>
            <person name="Ovreas L."/>
            <person name="Rohde M."/>
            <person name="Galperin M.Y."/>
            <person name="Jogler C."/>
        </authorList>
    </citation>
    <scope>NUCLEOTIDE SEQUENCE [LARGE SCALE GENOMIC DNA]</scope>
    <source>
        <strain evidence="2 3">Enr8</strain>
    </source>
</reference>
<dbReference type="EMBL" id="SJPF01000003">
    <property type="protein sequence ID" value="TWT32956.1"/>
    <property type="molecule type" value="Genomic_DNA"/>
</dbReference>
<evidence type="ECO:0000313" key="3">
    <source>
        <dbReference type="Proteomes" id="UP000318878"/>
    </source>
</evidence>
<gene>
    <name evidence="2" type="primary">adh</name>
    <name evidence="2" type="ORF">Enr8_27720</name>
</gene>
<dbReference type="InterPro" id="IPR011032">
    <property type="entry name" value="GroES-like_sf"/>
</dbReference>
<dbReference type="SMART" id="SM00829">
    <property type="entry name" value="PKS_ER"/>
    <property type="match status" value="1"/>
</dbReference>
<dbReference type="Gene3D" id="3.90.180.10">
    <property type="entry name" value="Medium-chain alcohol dehydrogenases, catalytic domain"/>
    <property type="match status" value="1"/>
</dbReference>
<dbReference type="InterPro" id="IPR020843">
    <property type="entry name" value="ER"/>
</dbReference>
<dbReference type="Pfam" id="PF00107">
    <property type="entry name" value="ADH_zinc_N"/>
    <property type="match status" value="1"/>
</dbReference>
<keyword evidence="2" id="KW-0560">Oxidoreductase</keyword>
<dbReference type="AlphaFoldDB" id="A0A5C5V2W7"/>